<feature type="compositionally biased region" description="Polar residues" evidence="3">
    <location>
        <begin position="206"/>
        <end position="216"/>
    </location>
</feature>
<dbReference type="InterPro" id="IPR016186">
    <property type="entry name" value="C-type_lectin-like/link_sf"/>
</dbReference>
<dbReference type="Pfam" id="PF00059">
    <property type="entry name" value="Lectin_C"/>
    <property type="match status" value="1"/>
</dbReference>
<dbReference type="PANTHER" id="PTHR46784">
    <property type="entry name" value="KILLER CELL LECTIN-LIKE RECEPTOR SUBFAMILY B MEMBER 1"/>
    <property type="match status" value="1"/>
</dbReference>
<keyword evidence="4" id="KW-0472">Membrane</keyword>
<dbReference type="GO" id="GO:0038023">
    <property type="term" value="F:signaling receptor activity"/>
    <property type="evidence" value="ECO:0007669"/>
    <property type="project" value="TreeGrafter"/>
</dbReference>
<keyword evidence="4" id="KW-0812">Transmembrane</keyword>
<dbReference type="CDD" id="cd00037">
    <property type="entry name" value="CLECT"/>
    <property type="match status" value="1"/>
</dbReference>
<feature type="non-terminal residue" evidence="6">
    <location>
        <position position="216"/>
    </location>
</feature>
<feature type="transmembrane region" description="Helical" evidence="4">
    <location>
        <begin position="130"/>
        <end position="153"/>
    </location>
</feature>
<keyword evidence="7" id="KW-1185">Reference proteome</keyword>
<feature type="compositionally biased region" description="Polar residues" evidence="3">
    <location>
        <begin position="185"/>
        <end position="196"/>
    </location>
</feature>
<evidence type="ECO:0000256" key="1">
    <source>
        <dbReference type="ARBA" id="ARBA00022989"/>
    </source>
</evidence>
<dbReference type="AlphaFoldDB" id="A0AAV2S7Z8"/>
<dbReference type="InterPro" id="IPR051527">
    <property type="entry name" value="KLR_subfamily_B"/>
</dbReference>
<evidence type="ECO:0000259" key="5">
    <source>
        <dbReference type="PROSITE" id="PS50041"/>
    </source>
</evidence>
<keyword evidence="2" id="KW-1015">Disulfide bond</keyword>
<proteinExistence type="predicted"/>
<dbReference type="GO" id="GO:0009986">
    <property type="term" value="C:cell surface"/>
    <property type="evidence" value="ECO:0007669"/>
    <property type="project" value="TreeGrafter"/>
</dbReference>
<feature type="region of interest" description="Disordered" evidence="3">
    <location>
        <begin position="169"/>
        <end position="216"/>
    </location>
</feature>
<feature type="domain" description="C-type lectin" evidence="5">
    <location>
        <begin position="9"/>
        <end position="118"/>
    </location>
</feature>
<evidence type="ECO:0000313" key="7">
    <source>
        <dbReference type="Proteomes" id="UP001497623"/>
    </source>
</evidence>
<dbReference type="Gene3D" id="3.10.100.10">
    <property type="entry name" value="Mannose-Binding Protein A, subunit A"/>
    <property type="match status" value="1"/>
</dbReference>
<keyword evidence="1 4" id="KW-1133">Transmembrane helix</keyword>
<sequence>MCSLGYIKIAEDCFHFSEDHLSWDEAQASCKKRGDQLAVLGDAEAFMKYITNMTTLKQFYFVGGRKDLQGGHWKWEGGNQTISDVNFATMGGNCLCIWPSVDKFHSKKCSHFTKYLCQRPSENYYATTDFTYIIVVICIIIMLLIAAISIYIYRKRNQLQNKELDSKVTTGPSEMRLPTRHDSENSLYGQTLSKEGNLSGRHDSENSLYEQSPQIV</sequence>
<dbReference type="Proteomes" id="UP001497623">
    <property type="component" value="Unassembled WGS sequence"/>
</dbReference>
<evidence type="ECO:0000256" key="2">
    <source>
        <dbReference type="ARBA" id="ARBA00023157"/>
    </source>
</evidence>
<evidence type="ECO:0000313" key="6">
    <source>
        <dbReference type="EMBL" id="CAL4166300.1"/>
    </source>
</evidence>
<dbReference type="PANTHER" id="PTHR46784:SF1">
    <property type="entry name" value="KILLER CELL LECTIN-LIKE RECEPTOR SUBFAMILY B MEMBER 1"/>
    <property type="match status" value="1"/>
</dbReference>
<organism evidence="6 7">
    <name type="scientific">Meganyctiphanes norvegica</name>
    <name type="common">Northern krill</name>
    <name type="synonym">Thysanopoda norvegica</name>
    <dbReference type="NCBI Taxonomy" id="48144"/>
    <lineage>
        <taxon>Eukaryota</taxon>
        <taxon>Metazoa</taxon>
        <taxon>Ecdysozoa</taxon>
        <taxon>Arthropoda</taxon>
        <taxon>Crustacea</taxon>
        <taxon>Multicrustacea</taxon>
        <taxon>Malacostraca</taxon>
        <taxon>Eumalacostraca</taxon>
        <taxon>Eucarida</taxon>
        <taxon>Euphausiacea</taxon>
        <taxon>Euphausiidae</taxon>
        <taxon>Meganyctiphanes</taxon>
    </lineage>
</organism>
<name>A0AAV2S7Z8_MEGNR</name>
<dbReference type="SMART" id="SM00034">
    <property type="entry name" value="CLECT"/>
    <property type="match status" value="1"/>
</dbReference>
<comment type="caution">
    <text evidence="6">The sequence shown here is derived from an EMBL/GenBank/DDBJ whole genome shotgun (WGS) entry which is preliminary data.</text>
</comment>
<dbReference type="GO" id="GO:0005886">
    <property type="term" value="C:plasma membrane"/>
    <property type="evidence" value="ECO:0007669"/>
    <property type="project" value="TreeGrafter"/>
</dbReference>
<dbReference type="SUPFAM" id="SSF56436">
    <property type="entry name" value="C-type lectin-like"/>
    <property type="match status" value="1"/>
</dbReference>
<evidence type="ECO:0000256" key="4">
    <source>
        <dbReference type="SAM" id="Phobius"/>
    </source>
</evidence>
<dbReference type="InterPro" id="IPR016187">
    <property type="entry name" value="CTDL_fold"/>
</dbReference>
<protein>
    <recommendedName>
        <fullName evidence="5">C-type lectin domain-containing protein</fullName>
    </recommendedName>
</protein>
<dbReference type="EMBL" id="CAXKWB010047992">
    <property type="protein sequence ID" value="CAL4166300.1"/>
    <property type="molecule type" value="Genomic_DNA"/>
</dbReference>
<reference evidence="6 7" key="1">
    <citation type="submission" date="2024-05" db="EMBL/GenBank/DDBJ databases">
        <authorList>
            <person name="Wallberg A."/>
        </authorList>
    </citation>
    <scope>NUCLEOTIDE SEQUENCE [LARGE SCALE GENOMIC DNA]</scope>
</reference>
<gene>
    <name evidence="6" type="ORF">MNOR_LOCUS33387</name>
</gene>
<accession>A0AAV2S7Z8</accession>
<evidence type="ECO:0000256" key="3">
    <source>
        <dbReference type="SAM" id="MobiDB-lite"/>
    </source>
</evidence>
<dbReference type="PROSITE" id="PS50041">
    <property type="entry name" value="C_TYPE_LECTIN_2"/>
    <property type="match status" value="1"/>
</dbReference>
<dbReference type="InterPro" id="IPR001304">
    <property type="entry name" value="C-type_lectin-like"/>
</dbReference>